<accession>A0A0W8IHL1</accession>
<evidence type="ECO:0000313" key="2">
    <source>
        <dbReference type="EMBL" id="KUG59431.1"/>
    </source>
</evidence>
<dbReference type="STRING" id="767452.AVL62_07115"/>
<dbReference type="RefSeq" id="WP_058889906.1">
    <property type="nucleotide sequence ID" value="NZ_LQBL01000002.1"/>
</dbReference>
<dbReference type="AlphaFoldDB" id="A0A0W8IHL1"/>
<feature type="domain" description="HTH cro/C1-type" evidence="1">
    <location>
        <begin position="32"/>
        <end position="74"/>
    </location>
</feature>
<protein>
    <submittedName>
        <fullName evidence="2">XRE family transcriptional regulator</fullName>
    </submittedName>
</protein>
<dbReference type="SMART" id="SM00530">
    <property type="entry name" value="HTH_XRE"/>
    <property type="match status" value="1"/>
</dbReference>
<reference evidence="2 3" key="1">
    <citation type="submission" date="2015-12" db="EMBL/GenBank/DDBJ databases">
        <title>Serinicoccus chungangenesis strain CD08_5 genome sequencing and assembly.</title>
        <authorList>
            <person name="Chander A.M."/>
            <person name="Kaur G."/>
            <person name="Nair G.R."/>
            <person name="Dhawan D.K."/>
            <person name="Kochhar R.K."/>
            <person name="Mayilraj S."/>
            <person name="Bhadada S.K."/>
        </authorList>
    </citation>
    <scope>NUCLEOTIDE SEQUENCE [LARGE SCALE GENOMIC DNA]</scope>
    <source>
        <strain evidence="2 3">CD08_5</strain>
    </source>
</reference>
<evidence type="ECO:0000313" key="3">
    <source>
        <dbReference type="Proteomes" id="UP000054837"/>
    </source>
</evidence>
<dbReference type="GO" id="GO:0003677">
    <property type="term" value="F:DNA binding"/>
    <property type="evidence" value="ECO:0007669"/>
    <property type="project" value="InterPro"/>
</dbReference>
<dbReference type="Gene3D" id="1.10.260.40">
    <property type="entry name" value="lambda repressor-like DNA-binding domains"/>
    <property type="match status" value="1"/>
</dbReference>
<proteinExistence type="predicted"/>
<comment type="caution">
    <text evidence="2">The sequence shown here is derived from an EMBL/GenBank/DDBJ whole genome shotgun (WGS) entry which is preliminary data.</text>
</comment>
<name>A0A0W8IHL1_9MICO</name>
<gene>
    <name evidence="2" type="ORF">AVL62_07115</name>
</gene>
<sequence>MVRLPLTAQDRERGRRLGLLLRQARGDRSVLDVALAAGMSPETLRKIETGRIATPSFPVVAALAVVLGVSLDHLWGEVEAAGSGIDPAGERLSR</sequence>
<dbReference type="InterPro" id="IPR001387">
    <property type="entry name" value="Cro/C1-type_HTH"/>
</dbReference>
<keyword evidence="3" id="KW-1185">Reference proteome</keyword>
<organism evidence="2 3">
    <name type="scientific">Serinicoccus chungangensis</name>
    <dbReference type="NCBI Taxonomy" id="767452"/>
    <lineage>
        <taxon>Bacteria</taxon>
        <taxon>Bacillati</taxon>
        <taxon>Actinomycetota</taxon>
        <taxon>Actinomycetes</taxon>
        <taxon>Micrococcales</taxon>
        <taxon>Ornithinimicrobiaceae</taxon>
        <taxon>Serinicoccus</taxon>
    </lineage>
</organism>
<dbReference type="InterPro" id="IPR010982">
    <property type="entry name" value="Lambda_DNA-bd_dom_sf"/>
</dbReference>
<dbReference type="SUPFAM" id="SSF47413">
    <property type="entry name" value="lambda repressor-like DNA-binding domains"/>
    <property type="match status" value="1"/>
</dbReference>
<dbReference type="OrthoDB" id="5196639at2"/>
<dbReference type="PROSITE" id="PS50943">
    <property type="entry name" value="HTH_CROC1"/>
    <property type="match status" value="1"/>
</dbReference>
<evidence type="ECO:0000259" key="1">
    <source>
        <dbReference type="PROSITE" id="PS50943"/>
    </source>
</evidence>
<dbReference type="Proteomes" id="UP000054837">
    <property type="component" value="Unassembled WGS sequence"/>
</dbReference>
<dbReference type="Pfam" id="PF13560">
    <property type="entry name" value="HTH_31"/>
    <property type="match status" value="1"/>
</dbReference>
<dbReference type="EMBL" id="LQBL01000002">
    <property type="protein sequence ID" value="KUG59431.1"/>
    <property type="molecule type" value="Genomic_DNA"/>
</dbReference>
<dbReference type="CDD" id="cd00093">
    <property type="entry name" value="HTH_XRE"/>
    <property type="match status" value="1"/>
</dbReference>